<sequence>MLPATGAAVCLPPPTPLLGQPSGDPPGPATEPGIIAASIVAASSGPPAASSPCSSDPGPSGTSLPPGQQPLPDDMDDFSDITDSTSGTIIYGNENASQNEKSQPFQPAVPEKRHQRRGGLSGLTGSSTRAKAAAPCGTSTGRALSSSSAYSNSQARGTTCIYRGARDSTGYDSNYTVFSLCSLSEVVAVHVRLPRGTVILVSMYIRPAPSARIRLGWFAHLRRAYPGVPILVGASQRSFHAYPHDYYKFSRSDVVDGKSDALLAGTARRLGQ</sequence>
<evidence type="ECO:0000256" key="1">
    <source>
        <dbReference type="SAM" id="MobiDB-lite"/>
    </source>
</evidence>
<dbReference type="VEuPathDB" id="VectorBase:HLOH_049110"/>
<evidence type="ECO:0000313" key="3">
    <source>
        <dbReference type="Proteomes" id="UP000821853"/>
    </source>
</evidence>
<reference evidence="2 3" key="1">
    <citation type="journal article" date="2020" name="Cell">
        <title>Large-Scale Comparative Analyses of Tick Genomes Elucidate Their Genetic Diversity and Vector Capacities.</title>
        <authorList>
            <consortium name="Tick Genome and Microbiome Consortium (TIGMIC)"/>
            <person name="Jia N."/>
            <person name="Wang J."/>
            <person name="Shi W."/>
            <person name="Du L."/>
            <person name="Sun Y."/>
            <person name="Zhan W."/>
            <person name="Jiang J.F."/>
            <person name="Wang Q."/>
            <person name="Zhang B."/>
            <person name="Ji P."/>
            <person name="Bell-Sakyi L."/>
            <person name="Cui X.M."/>
            <person name="Yuan T.T."/>
            <person name="Jiang B.G."/>
            <person name="Yang W.F."/>
            <person name="Lam T.T."/>
            <person name="Chang Q.C."/>
            <person name="Ding S.J."/>
            <person name="Wang X.J."/>
            <person name="Zhu J.G."/>
            <person name="Ruan X.D."/>
            <person name="Zhao L."/>
            <person name="Wei J.T."/>
            <person name="Ye R.Z."/>
            <person name="Que T.C."/>
            <person name="Du C.H."/>
            <person name="Zhou Y.H."/>
            <person name="Cheng J.X."/>
            <person name="Dai P.F."/>
            <person name="Guo W.B."/>
            <person name="Han X.H."/>
            <person name="Huang E.J."/>
            <person name="Li L.F."/>
            <person name="Wei W."/>
            <person name="Gao Y.C."/>
            <person name="Liu J.Z."/>
            <person name="Shao H.Z."/>
            <person name="Wang X."/>
            <person name="Wang C.C."/>
            <person name="Yang T.C."/>
            <person name="Huo Q.B."/>
            <person name="Li W."/>
            <person name="Chen H.Y."/>
            <person name="Chen S.E."/>
            <person name="Zhou L.G."/>
            <person name="Ni X.B."/>
            <person name="Tian J.H."/>
            <person name="Sheng Y."/>
            <person name="Liu T."/>
            <person name="Pan Y.S."/>
            <person name="Xia L.Y."/>
            <person name="Li J."/>
            <person name="Zhao F."/>
            <person name="Cao W.C."/>
        </authorList>
    </citation>
    <scope>NUCLEOTIDE SEQUENCE [LARGE SCALE GENOMIC DNA]</scope>
    <source>
        <strain evidence="2">HaeL-2018</strain>
    </source>
</reference>
<name>A0A9J6GVY8_HAELO</name>
<dbReference type="AlphaFoldDB" id="A0A9J6GVY8"/>
<feature type="compositionally biased region" description="Low complexity" evidence="1">
    <location>
        <begin position="139"/>
        <end position="149"/>
    </location>
</feature>
<protein>
    <submittedName>
        <fullName evidence="2">Uncharacterized protein</fullName>
    </submittedName>
</protein>
<feature type="compositionally biased region" description="Polar residues" evidence="1">
    <location>
        <begin position="94"/>
        <end position="105"/>
    </location>
</feature>
<dbReference type="Proteomes" id="UP000821853">
    <property type="component" value="Unassembled WGS sequence"/>
</dbReference>
<keyword evidence="3" id="KW-1185">Reference proteome</keyword>
<feature type="region of interest" description="Disordered" evidence="1">
    <location>
        <begin position="1"/>
        <end position="149"/>
    </location>
</feature>
<feature type="compositionally biased region" description="Low complexity" evidence="1">
    <location>
        <begin position="81"/>
        <end position="90"/>
    </location>
</feature>
<feature type="compositionally biased region" description="Low complexity" evidence="1">
    <location>
        <begin position="32"/>
        <end position="63"/>
    </location>
</feature>
<gene>
    <name evidence="2" type="ORF">HPB48_023191</name>
</gene>
<dbReference type="EMBL" id="JABSTR010000064">
    <property type="protein sequence ID" value="KAH9382638.1"/>
    <property type="molecule type" value="Genomic_DNA"/>
</dbReference>
<comment type="caution">
    <text evidence="2">The sequence shown here is derived from an EMBL/GenBank/DDBJ whole genome shotgun (WGS) entry which is preliminary data.</text>
</comment>
<organism evidence="2 3">
    <name type="scientific">Haemaphysalis longicornis</name>
    <name type="common">Bush tick</name>
    <dbReference type="NCBI Taxonomy" id="44386"/>
    <lineage>
        <taxon>Eukaryota</taxon>
        <taxon>Metazoa</taxon>
        <taxon>Ecdysozoa</taxon>
        <taxon>Arthropoda</taxon>
        <taxon>Chelicerata</taxon>
        <taxon>Arachnida</taxon>
        <taxon>Acari</taxon>
        <taxon>Parasitiformes</taxon>
        <taxon>Ixodida</taxon>
        <taxon>Ixodoidea</taxon>
        <taxon>Ixodidae</taxon>
        <taxon>Haemaphysalinae</taxon>
        <taxon>Haemaphysalis</taxon>
    </lineage>
</organism>
<evidence type="ECO:0000313" key="2">
    <source>
        <dbReference type="EMBL" id="KAH9382638.1"/>
    </source>
</evidence>
<proteinExistence type="predicted"/>
<accession>A0A9J6GVY8</accession>